<name>A0A2K0QER5_9ENTR</name>
<keyword evidence="4" id="KW-0143">Chaperone</keyword>
<keyword evidence="6" id="KW-0966">Cell projection</keyword>
<evidence type="ECO:0000256" key="5">
    <source>
        <dbReference type="ARBA" id="ARBA00093797"/>
    </source>
</evidence>
<evidence type="ECO:0000256" key="2">
    <source>
        <dbReference type="ARBA" id="ARBA00022490"/>
    </source>
</evidence>
<accession>A0A2K0QER5</accession>
<evidence type="ECO:0000256" key="3">
    <source>
        <dbReference type="ARBA" id="ARBA00022795"/>
    </source>
</evidence>
<dbReference type="Proteomes" id="UP000229974">
    <property type="component" value="Unassembled WGS sequence"/>
</dbReference>
<reference evidence="6 7" key="1">
    <citation type="journal article" date="2017" name="J. Antimicrob. Chemother.">
        <title>Characterization of the population structure, drug resistance mechanisms and plasmids of the community-associated Enterobacter cloacae complex in China.</title>
        <authorList>
            <person name="Zhou K."/>
            <person name="Yu W."/>
            <person name="Cao X."/>
            <person name="Shen P."/>
            <person name="Lu H."/>
            <person name="Luo Q."/>
            <person name="Rossen J.W.A."/>
            <person name="Xiao Y."/>
        </authorList>
    </citation>
    <scope>NUCLEOTIDE SEQUENCE [LARGE SCALE GENOMIC DNA]</scope>
    <source>
        <strain evidence="6 7">ECC904</strain>
    </source>
</reference>
<evidence type="ECO:0000256" key="1">
    <source>
        <dbReference type="ARBA" id="ARBA00004514"/>
    </source>
</evidence>
<gene>
    <name evidence="6" type="ORF">B9Q30_13000</name>
</gene>
<comment type="subcellular location">
    <subcellularLocation>
        <location evidence="1">Cytoplasm</location>
        <location evidence="1">Cytosol</location>
    </subcellularLocation>
</comment>
<dbReference type="RefSeq" id="WP_015571604.1">
    <property type="nucleotide sequence ID" value="NZ_CAXOEG010000009.1"/>
</dbReference>
<dbReference type="Gene3D" id="1.20.58.380">
    <property type="entry name" value="Flagellar protein flit"/>
    <property type="match status" value="1"/>
</dbReference>
<organism evidence="6 7">
    <name type="scientific">Enterobacter hormaechei</name>
    <dbReference type="NCBI Taxonomy" id="158836"/>
    <lineage>
        <taxon>Bacteria</taxon>
        <taxon>Pseudomonadati</taxon>
        <taxon>Pseudomonadota</taxon>
        <taxon>Gammaproteobacteria</taxon>
        <taxon>Enterobacterales</taxon>
        <taxon>Enterobacteriaceae</taxon>
        <taxon>Enterobacter</taxon>
        <taxon>Enterobacter cloacae complex</taxon>
    </lineage>
</organism>
<dbReference type="AlphaFoldDB" id="A0A2K0QER5"/>
<keyword evidence="2" id="KW-0963">Cytoplasm</keyword>
<dbReference type="GO" id="GO:0044781">
    <property type="term" value="P:bacterial-type flagellum organization"/>
    <property type="evidence" value="ECO:0007669"/>
    <property type="project" value="UniProtKB-KW"/>
</dbReference>
<dbReference type="STRING" id="299766.BFV68_16875"/>
<evidence type="ECO:0000313" key="7">
    <source>
        <dbReference type="Proteomes" id="UP000229974"/>
    </source>
</evidence>
<dbReference type="InterPro" id="IPR008622">
    <property type="entry name" value="FliT"/>
</dbReference>
<dbReference type="Pfam" id="PF05400">
    <property type="entry name" value="FliT"/>
    <property type="match status" value="1"/>
</dbReference>
<evidence type="ECO:0000256" key="4">
    <source>
        <dbReference type="ARBA" id="ARBA00023186"/>
    </source>
</evidence>
<keyword evidence="6" id="KW-0969">Cilium</keyword>
<comment type="caution">
    <text evidence="6">The sequence shown here is derived from an EMBL/GenBank/DDBJ whole genome shotgun (WGS) entry which is preliminary data.</text>
</comment>
<proteinExistence type="predicted"/>
<evidence type="ECO:0000313" key="6">
    <source>
        <dbReference type="EMBL" id="PJD84078.1"/>
    </source>
</evidence>
<dbReference type="EMBL" id="NEEW01000006">
    <property type="protein sequence ID" value="PJD84078.1"/>
    <property type="molecule type" value="Genomic_DNA"/>
</dbReference>
<sequence length="102" mass="11550">MADKLTRQIALMLQSNERLQQLADEEAWEYFNEEVAAYARGMQALCEFNLSPLAEDARAQLAQLLAQDERLRQRMSVRLGHLSNNISALLKSNASAQAYHTV</sequence>
<protein>
    <recommendedName>
        <fullName evidence="5">Flagellar protein FliT</fullName>
    </recommendedName>
</protein>
<keyword evidence="3" id="KW-1005">Bacterial flagellum biogenesis</keyword>
<keyword evidence="6" id="KW-0282">Flagellum</keyword>